<dbReference type="Gene3D" id="3.10.20.480">
    <property type="entry name" value="Antirestriction protein ArdA, domain 1"/>
    <property type="match status" value="1"/>
</dbReference>
<evidence type="ECO:0000313" key="2">
    <source>
        <dbReference type="EMBL" id="PWH57765.1"/>
    </source>
</evidence>
<dbReference type="InterPro" id="IPR009899">
    <property type="entry name" value="ArdA"/>
</dbReference>
<name>A0A1M2F0E1_ECOLX</name>
<dbReference type="RefSeq" id="WP_000853152.1">
    <property type="nucleotide sequence ID" value="NZ_BFTK01000091.1"/>
</dbReference>
<protein>
    <submittedName>
        <fullName evidence="1 2">Antirestriction protein</fullName>
    </submittedName>
</protein>
<dbReference type="EMBL" id="QEMT01000059">
    <property type="protein sequence ID" value="PWH57765.1"/>
    <property type="molecule type" value="Genomic_DNA"/>
</dbReference>
<dbReference type="EMBL" id="MPAF01000060">
    <property type="protein sequence ID" value="OOK24690.1"/>
    <property type="molecule type" value="Genomic_DNA"/>
</dbReference>
<dbReference type="Pfam" id="PF07275">
    <property type="entry name" value="ArdA"/>
    <property type="match status" value="1"/>
</dbReference>
<evidence type="ECO:0000313" key="3">
    <source>
        <dbReference type="Proteomes" id="UP000188855"/>
    </source>
</evidence>
<dbReference type="InterPro" id="IPR041895">
    <property type="entry name" value="ArdA_dom1"/>
</dbReference>
<proteinExistence type="predicted"/>
<dbReference type="AlphaFoldDB" id="A0A1M2F0E1"/>
<reference evidence="1 3" key="1">
    <citation type="submission" date="2016-10" db="EMBL/GenBank/DDBJ databases">
        <title>Whole genome sequences of antibiotic resistant commensal Escherichia coli from healthy Australian adults.</title>
        <authorList>
            <person name="Moran R.A."/>
            <person name="Anantham S."/>
            <person name="Nigro S.J."/>
            <person name="Holt K.E."/>
            <person name="Hall R.M."/>
        </authorList>
    </citation>
    <scope>NUCLEOTIDE SEQUENCE [LARGE SCALE GENOMIC DNA]</scope>
    <source>
        <strain evidence="1 3">2.3-R4</strain>
    </source>
</reference>
<gene>
    <name evidence="1" type="ORF">BMT91_22620</name>
    <name evidence="2" type="ORF">DD762_23170</name>
</gene>
<evidence type="ECO:0000313" key="1">
    <source>
        <dbReference type="EMBL" id="OOK24690.1"/>
    </source>
</evidence>
<dbReference type="InterPro" id="IPR041893">
    <property type="entry name" value="ArdA_dom3"/>
</dbReference>
<organism evidence="2 4">
    <name type="scientific">Escherichia coli</name>
    <dbReference type="NCBI Taxonomy" id="562"/>
    <lineage>
        <taxon>Bacteria</taxon>
        <taxon>Pseudomonadati</taxon>
        <taxon>Pseudomonadota</taxon>
        <taxon>Gammaproteobacteria</taxon>
        <taxon>Enterobacterales</taxon>
        <taxon>Enterobacteriaceae</taxon>
        <taxon>Escherichia</taxon>
    </lineage>
</organism>
<comment type="caution">
    <text evidence="2">The sequence shown here is derived from an EMBL/GenBank/DDBJ whole genome shotgun (WGS) entry which is preliminary data.</text>
</comment>
<dbReference type="Gene3D" id="1.10.10.1190">
    <property type="entry name" value="Antirestriction protein ArdA, domain 3"/>
    <property type="match status" value="1"/>
</dbReference>
<dbReference type="Proteomes" id="UP000188855">
    <property type="component" value="Unassembled WGS sequence"/>
</dbReference>
<evidence type="ECO:0000313" key="4">
    <source>
        <dbReference type="Proteomes" id="UP000245761"/>
    </source>
</evidence>
<accession>A0A1M2F0E1</accession>
<sequence length="169" mass="19703">MKTKTSAPAVYVGTWAKYNNGSIEGCWFNDLTVFETESDFLSAARKFHQDEKDPEFMYQDYENFPSGMASEYGFNWAYVEGYRLAREEGCEDAWYAWVSNTGDTCFEQFREAWLGGPYDSELEFAAQYVDECGFLSEVPDTVARYFDYEAFARDLFMELDFVDGHVFHR</sequence>
<dbReference type="Proteomes" id="UP000245761">
    <property type="component" value="Unassembled WGS sequence"/>
</dbReference>
<reference evidence="2 4" key="2">
    <citation type="submission" date="2018-04" db="EMBL/GenBank/DDBJ databases">
        <title>Draft Genomic Sequencing Of Potential Extraintestinal Pathogenic Escherichia coli B8S56 Isolated from Retail Chicken Skin.</title>
        <authorList>
            <person name="Xu A."/>
            <person name="Tilman S."/>
            <person name="Wisser-Parker K."/>
            <person name="Scullen O.J."/>
            <person name="Sommers C."/>
        </authorList>
    </citation>
    <scope>NUCLEOTIDE SEQUENCE [LARGE SCALE GENOMIC DNA]</scope>
    <source>
        <strain evidence="2 4">B8S56</strain>
    </source>
</reference>